<keyword evidence="3" id="KW-1185">Reference proteome</keyword>
<reference evidence="2 3" key="1">
    <citation type="submission" date="2014-03" db="EMBL/GenBank/DDBJ databases">
        <title>Draft genome of the hookworm Oesophagostomum dentatum.</title>
        <authorList>
            <person name="Mitreva M."/>
        </authorList>
    </citation>
    <scope>NUCLEOTIDE SEQUENCE [LARGE SCALE GENOMIC DNA]</scope>
    <source>
        <strain evidence="2 3">OD-Hann</strain>
    </source>
</reference>
<feature type="domain" description="Lipid-binding serum glycoprotein C-terminal" evidence="1">
    <location>
        <begin position="147"/>
        <end position="354"/>
    </location>
</feature>
<dbReference type="Gene3D" id="3.15.20.10">
    <property type="entry name" value="Bactericidal permeability-increasing protein, domain 2"/>
    <property type="match status" value="1"/>
</dbReference>
<dbReference type="SMR" id="A0A0B1T9F3"/>
<accession>A0A0B1T9F3</accession>
<dbReference type="AlphaFoldDB" id="A0A0B1T9F3"/>
<dbReference type="EMBL" id="KN550562">
    <property type="protein sequence ID" value="KHJ93879.1"/>
    <property type="molecule type" value="Genomic_DNA"/>
</dbReference>
<dbReference type="InterPro" id="IPR032942">
    <property type="entry name" value="BPI/LBP/Plunc"/>
</dbReference>
<evidence type="ECO:0000313" key="2">
    <source>
        <dbReference type="EMBL" id="KHJ93879.1"/>
    </source>
</evidence>
<dbReference type="SUPFAM" id="SSF55394">
    <property type="entry name" value="Bactericidal permeability-increasing protein, BPI"/>
    <property type="match status" value="2"/>
</dbReference>
<organism evidence="2 3">
    <name type="scientific">Oesophagostomum dentatum</name>
    <name type="common">Nodular worm</name>
    <dbReference type="NCBI Taxonomy" id="61180"/>
    <lineage>
        <taxon>Eukaryota</taxon>
        <taxon>Metazoa</taxon>
        <taxon>Ecdysozoa</taxon>
        <taxon>Nematoda</taxon>
        <taxon>Chromadorea</taxon>
        <taxon>Rhabditida</taxon>
        <taxon>Rhabditina</taxon>
        <taxon>Rhabditomorpha</taxon>
        <taxon>Strongyloidea</taxon>
        <taxon>Strongylidae</taxon>
        <taxon>Oesophagostomum</taxon>
    </lineage>
</organism>
<dbReference type="SMART" id="SM00329">
    <property type="entry name" value="BPI2"/>
    <property type="match status" value="1"/>
</dbReference>
<dbReference type="GO" id="GO:0008289">
    <property type="term" value="F:lipid binding"/>
    <property type="evidence" value="ECO:0007669"/>
    <property type="project" value="InterPro"/>
</dbReference>
<name>A0A0B1T9F3_OESDE</name>
<dbReference type="InterPro" id="IPR017943">
    <property type="entry name" value="Bactericidal_perm-incr_a/b_dom"/>
</dbReference>
<dbReference type="OrthoDB" id="5857016at2759"/>
<evidence type="ECO:0000313" key="3">
    <source>
        <dbReference type="Proteomes" id="UP000053660"/>
    </source>
</evidence>
<protein>
    <submittedName>
        <fullName evidence="2">LBP / BPI / CETP family protein</fullName>
    </submittedName>
</protein>
<dbReference type="GO" id="GO:0005615">
    <property type="term" value="C:extracellular space"/>
    <property type="evidence" value="ECO:0007669"/>
    <property type="project" value="TreeGrafter"/>
</dbReference>
<dbReference type="Gene3D" id="3.15.10.10">
    <property type="entry name" value="Bactericidal permeability-increasing protein, domain 1"/>
    <property type="match status" value="1"/>
</dbReference>
<evidence type="ECO:0000259" key="1">
    <source>
        <dbReference type="SMART" id="SM00329"/>
    </source>
</evidence>
<gene>
    <name evidence="2" type="ORF">OESDEN_06201</name>
</gene>
<dbReference type="Pfam" id="PF02886">
    <property type="entry name" value="LBP_BPI_CETP_C"/>
    <property type="match status" value="1"/>
</dbReference>
<proteinExistence type="predicted"/>
<sequence length="360" mass="41032">MSYTGWVKVTASNFHLDVSTNISALDHRPQFHIGKCSMSLDNFDYEFGGDVVPWWLNMFRKPVSTLLKATISNVACGIANSALAAKYNTLLHYLPLRLPIWWKFYLEYAIDEPVYTRKYFDVEAAAVVSYSSKQCNYTAVEEWPEKDMKPKMAVMWIYESLPNCILSSFHEGDYLHFTLTKDTPALSTFLQTSCSTLSVCIGKFFKKLQTDYPDKYIDLYVHSYEAPYVEMADDVVSFFAKFAIDFYINPMSWNRKVLARLILDSTTMIYPAISDNRLVGQIIGIDTKFKAESSEIGEISKLFLKAFAKAFSGTAKAMLESILHQGIPLPVFENVTISDRSDVGVVDKFVRINAELEYLK</sequence>
<dbReference type="InterPro" id="IPR001124">
    <property type="entry name" value="Lipid-bd_serum_glycop_C"/>
</dbReference>
<dbReference type="PANTHER" id="PTHR10504:SF145">
    <property type="entry name" value="PROTEIN CBG15266"/>
    <property type="match status" value="1"/>
</dbReference>
<dbReference type="Proteomes" id="UP000053660">
    <property type="component" value="Unassembled WGS sequence"/>
</dbReference>
<dbReference type="PANTHER" id="PTHR10504">
    <property type="entry name" value="BACTERICIDAL PERMEABILITY-INCREASING BPI PROTEIN-RELATED"/>
    <property type="match status" value="1"/>
</dbReference>